<dbReference type="Proteomes" id="UP000002742">
    <property type="component" value="Chromosome"/>
</dbReference>
<dbReference type="Pfam" id="PF01312">
    <property type="entry name" value="Bac_export_2"/>
    <property type="match status" value="1"/>
</dbReference>
<dbReference type="AlphaFoldDB" id="C6WV85"/>
<evidence type="ECO:0000313" key="4">
    <source>
        <dbReference type="Proteomes" id="UP000002742"/>
    </source>
</evidence>
<dbReference type="STRING" id="583345.Mmol_0925"/>
<dbReference type="eggNOG" id="COG2257">
    <property type="taxonomic scope" value="Bacteria"/>
</dbReference>
<dbReference type="RefSeq" id="WP_015831870.1">
    <property type="nucleotide sequence ID" value="NC_012968.1"/>
</dbReference>
<sequence length="119" mass="13197">MSKSDEHKRLNPTLGLAPNRHAPFNPNQQAIALTYATGDYAPRVVAKGRGLIAEQIIARAKQHDVFVHESKDLVALLMQVDLDDHIPPTLYQAIAEILSWLYRMEEGRAGAISDELPEG</sequence>
<dbReference type="PANTHER" id="PTHR30531:SF12">
    <property type="entry name" value="FLAGELLAR BIOSYNTHETIC PROTEIN FLHB"/>
    <property type="match status" value="1"/>
</dbReference>
<evidence type="ECO:0000313" key="3">
    <source>
        <dbReference type="EMBL" id="ACT47834.1"/>
    </source>
</evidence>
<proteinExistence type="inferred from homology"/>
<dbReference type="Gene3D" id="3.40.1690.10">
    <property type="entry name" value="secretion proteins EscU"/>
    <property type="match status" value="1"/>
</dbReference>
<dbReference type="InterPro" id="IPR006135">
    <property type="entry name" value="T3SS_substrate_exporter"/>
</dbReference>
<dbReference type="EMBL" id="CP001672">
    <property type="protein sequence ID" value="ACT47834.1"/>
    <property type="molecule type" value="Genomic_DNA"/>
</dbReference>
<dbReference type="KEGG" id="mmb:Mmol_0925"/>
<feature type="region of interest" description="Disordered" evidence="2">
    <location>
        <begin position="1"/>
        <end position="22"/>
    </location>
</feature>
<gene>
    <name evidence="3" type="ordered locus">Mmol_0925</name>
</gene>
<name>C6WV85_METML</name>
<dbReference type="GO" id="GO:0009306">
    <property type="term" value="P:protein secretion"/>
    <property type="evidence" value="ECO:0007669"/>
    <property type="project" value="InterPro"/>
</dbReference>
<reference evidence="3 4" key="2">
    <citation type="journal article" date="2011" name="J. Bacteriol.">
        <title>Genomes of three methylotrophs from a single niche uncover genetic and metabolic divergence of Methylophilaceae.</title>
        <authorList>
            <person name="Lapidus A."/>
            <person name="Clum A."/>
            <person name="Labutti K."/>
            <person name="Kaluzhnaya M.G."/>
            <person name="Lim S."/>
            <person name="Beck D.A."/>
            <person name="Glavina Del Rio T."/>
            <person name="Nolan M."/>
            <person name="Mavromatis K."/>
            <person name="Huntemann M."/>
            <person name="Lucas S."/>
            <person name="Lidstrom M.E."/>
            <person name="Ivanova N."/>
            <person name="Chistoserdova L."/>
        </authorList>
    </citation>
    <scope>NUCLEOTIDE SEQUENCE [LARGE SCALE GENOMIC DNA]</scope>
    <source>
        <strain evidence="4">JLW8 / ATCC BAA-1282 / DSM 17540</strain>
    </source>
</reference>
<dbReference type="HOGENOM" id="CLU_041013_4_2_4"/>
<evidence type="ECO:0000256" key="1">
    <source>
        <dbReference type="ARBA" id="ARBA00010690"/>
    </source>
</evidence>
<comment type="similarity">
    <text evidence="1">Belongs to the type III secretion exporter family.</text>
</comment>
<dbReference type="SUPFAM" id="SSF160544">
    <property type="entry name" value="EscU C-terminal domain-like"/>
    <property type="match status" value="1"/>
</dbReference>
<keyword evidence="4" id="KW-1185">Reference proteome</keyword>
<protein>
    <submittedName>
        <fullName evidence="3">Flagellar protein FhlB-like protein</fullName>
    </submittedName>
</protein>
<organism evidence="3 4">
    <name type="scientific">Methylotenera mobilis (strain JLW8 / ATCC BAA-1282 / DSM 17540)</name>
    <dbReference type="NCBI Taxonomy" id="583345"/>
    <lineage>
        <taxon>Bacteria</taxon>
        <taxon>Pseudomonadati</taxon>
        <taxon>Pseudomonadota</taxon>
        <taxon>Betaproteobacteria</taxon>
        <taxon>Nitrosomonadales</taxon>
        <taxon>Methylophilaceae</taxon>
        <taxon>Methylotenera</taxon>
    </lineage>
</organism>
<reference evidence="4" key="1">
    <citation type="submission" date="2009-07" db="EMBL/GenBank/DDBJ databases">
        <title>Complete sequence of Methylotenera mobilis JLW8.</title>
        <authorList>
            <consortium name="US DOE Joint Genome Institute"/>
            <person name="Lucas S."/>
            <person name="Copeland A."/>
            <person name="Lapidus A."/>
            <person name="Glavina del Rio T."/>
            <person name="Tice H."/>
            <person name="Bruce D."/>
            <person name="Goodwin L."/>
            <person name="Pitluck S."/>
            <person name="LaButti K.M."/>
            <person name="Clum A."/>
            <person name="Larimer F."/>
            <person name="Land M."/>
            <person name="Hauser L."/>
            <person name="Kyrpides N."/>
            <person name="Mikhailova N."/>
            <person name="Kayluzhnaya M."/>
            <person name="Chistoserdova L."/>
        </authorList>
    </citation>
    <scope>NUCLEOTIDE SEQUENCE [LARGE SCALE GENOMIC DNA]</scope>
    <source>
        <strain evidence="4">JLW8 / ATCC BAA-1282 / DSM 17540</strain>
    </source>
</reference>
<keyword evidence="3" id="KW-0966">Cell projection</keyword>
<dbReference type="InterPro" id="IPR029025">
    <property type="entry name" value="T3SS_substrate_exporter_C"/>
</dbReference>
<dbReference type="GO" id="GO:0005886">
    <property type="term" value="C:plasma membrane"/>
    <property type="evidence" value="ECO:0007669"/>
    <property type="project" value="TreeGrafter"/>
</dbReference>
<keyword evidence="3" id="KW-0282">Flagellum</keyword>
<evidence type="ECO:0000256" key="2">
    <source>
        <dbReference type="SAM" id="MobiDB-lite"/>
    </source>
</evidence>
<keyword evidence="3" id="KW-0969">Cilium</keyword>
<accession>C6WV85</accession>
<dbReference type="PANTHER" id="PTHR30531">
    <property type="entry name" value="FLAGELLAR BIOSYNTHETIC PROTEIN FLHB"/>
    <property type="match status" value="1"/>
</dbReference>
<dbReference type="OrthoDB" id="5244399at2"/>